<feature type="region of interest" description="Disordered" evidence="1">
    <location>
        <begin position="219"/>
        <end position="250"/>
    </location>
</feature>
<dbReference type="Proteomes" id="UP000437068">
    <property type="component" value="Unassembled WGS sequence"/>
</dbReference>
<dbReference type="PANTHER" id="PTHR33324">
    <property type="entry name" value="EXPRESSED PROTEIN"/>
    <property type="match status" value="1"/>
</dbReference>
<dbReference type="OrthoDB" id="96345at2759"/>
<feature type="region of interest" description="Disordered" evidence="1">
    <location>
        <begin position="432"/>
        <end position="469"/>
    </location>
</feature>
<accession>A0A6A3EAQ0</accession>
<evidence type="ECO:0000313" key="7">
    <source>
        <dbReference type="EMBL" id="KAE9202471.1"/>
    </source>
</evidence>
<evidence type="ECO:0000313" key="9">
    <source>
        <dbReference type="Proteomes" id="UP000429523"/>
    </source>
</evidence>
<dbReference type="Proteomes" id="UP000440732">
    <property type="component" value="Unassembled WGS sequence"/>
</dbReference>
<evidence type="ECO:0000313" key="8">
    <source>
        <dbReference type="EMBL" id="KAE9291676.1"/>
    </source>
</evidence>
<keyword evidence="10" id="KW-1185">Reference proteome</keyword>
<evidence type="ECO:0000313" key="13">
    <source>
        <dbReference type="Proteomes" id="UP000440732"/>
    </source>
</evidence>
<dbReference type="EMBL" id="QXGF01001598">
    <property type="protein sequence ID" value="KAE8928961.1"/>
    <property type="molecule type" value="Genomic_DNA"/>
</dbReference>
<evidence type="ECO:0000313" key="10">
    <source>
        <dbReference type="Proteomes" id="UP000433483"/>
    </source>
</evidence>
<evidence type="ECO:0000313" key="15">
    <source>
        <dbReference type="Proteomes" id="UP000476176"/>
    </source>
</evidence>
<dbReference type="PANTHER" id="PTHR33324:SF2">
    <property type="entry name" value="MYB_SANT-LIKE DNA-BINDING DOMAIN-CONTAINING PROTEIN"/>
    <property type="match status" value="1"/>
</dbReference>
<feature type="compositionally biased region" description="Basic and acidic residues" evidence="1">
    <location>
        <begin position="388"/>
        <end position="403"/>
    </location>
</feature>
<feature type="region of interest" description="Disordered" evidence="1">
    <location>
        <begin position="388"/>
        <end position="414"/>
    </location>
</feature>
<dbReference type="EMBL" id="QXFZ01001575">
    <property type="protein sequence ID" value="KAE9088211.1"/>
    <property type="molecule type" value="Genomic_DNA"/>
</dbReference>
<proteinExistence type="predicted"/>
<dbReference type="EMBL" id="QXGA01001509">
    <property type="protein sequence ID" value="KAE9117093.1"/>
    <property type="molecule type" value="Genomic_DNA"/>
</dbReference>
<feature type="compositionally biased region" description="Polar residues" evidence="1">
    <location>
        <begin position="438"/>
        <end position="455"/>
    </location>
</feature>
<dbReference type="AlphaFoldDB" id="A0A6A3EAQ0"/>
<dbReference type="Proteomes" id="UP000440367">
    <property type="component" value="Unassembled WGS sequence"/>
</dbReference>
<comment type="caution">
    <text evidence="2">The sequence shown here is derived from an EMBL/GenBank/DDBJ whole genome shotgun (WGS) entry which is preliminary data.</text>
</comment>
<evidence type="ECO:0000313" key="6">
    <source>
        <dbReference type="EMBL" id="KAE9200934.1"/>
    </source>
</evidence>
<reference evidence="9 10" key="1">
    <citation type="submission" date="2018-08" db="EMBL/GenBank/DDBJ databases">
        <title>Genomic investigation of the strawberry pathogen Phytophthora fragariae indicates pathogenicity is determined by transcriptional variation in three key races.</title>
        <authorList>
            <person name="Adams T.M."/>
            <person name="Armitage A.D."/>
            <person name="Sobczyk M.K."/>
            <person name="Bates H.J."/>
            <person name="Dunwell J.M."/>
            <person name="Nellist C.F."/>
            <person name="Harrison R.J."/>
        </authorList>
    </citation>
    <scope>NUCLEOTIDE SEQUENCE [LARGE SCALE GENOMIC DNA]</scope>
    <source>
        <strain evidence="8 11">A4</strain>
        <strain evidence="7 12">BC-1</strain>
        <strain evidence="6 15">BC-23</strain>
        <strain evidence="5 10">NOV-27</strain>
        <strain evidence="4 13">NOV-5</strain>
        <strain evidence="3 14">NOV-71</strain>
        <strain evidence="2 9">NOV-9</strain>
    </source>
</reference>
<evidence type="ECO:0000313" key="5">
    <source>
        <dbReference type="EMBL" id="KAE9188589.1"/>
    </source>
</evidence>
<evidence type="ECO:0000313" key="11">
    <source>
        <dbReference type="Proteomes" id="UP000437068"/>
    </source>
</evidence>
<evidence type="ECO:0000313" key="4">
    <source>
        <dbReference type="EMBL" id="KAE9117093.1"/>
    </source>
</evidence>
<evidence type="ECO:0000256" key="1">
    <source>
        <dbReference type="SAM" id="MobiDB-lite"/>
    </source>
</evidence>
<dbReference type="Proteomes" id="UP000429523">
    <property type="component" value="Unassembled WGS sequence"/>
</dbReference>
<evidence type="ECO:0000313" key="3">
    <source>
        <dbReference type="EMBL" id="KAE9088211.1"/>
    </source>
</evidence>
<name>A0A6A3EAQ0_9STRA</name>
<gene>
    <name evidence="8" type="ORF">PF001_g19048</name>
    <name evidence="7" type="ORF">PF002_g21234</name>
    <name evidence="6" type="ORF">PF004_g18855</name>
    <name evidence="5" type="ORF">PF005_g19992</name>
    <name evidence="4" type="ORF">PF006_g18892</name>
    <name evidence="3" type="ORF">PF007_g20064</name>
    <name evidence="2" type="ORF">PF009_g20915</name>
</gene>
<organism evidence="2 9">
    <name type="scientific">Phytophthora fragariae</name>
    <dbReference type="NCBI Taxonomy" id="53985"/>
    <lineage>
        <taxon>Eukaryota</taxon>
        <taxon>Sar</taxon>
        <taxon>Stramenopiles</taxon>
        <taxon>Oomycota</taxon>
        <taxon>Peronosporomycetes</taxon>
        <taxon>Peronosporales</taxon>
        <taxon>Peronosporaceae</taxon>
        <taxon>Phytophthora</taxon>
    </lineage>
</organism>
<feature type="compositionally biased region" description="Acidic residues" evidence="1">
    <location>
        <begin position="219"/>
        <end position="237"/>
    </location>
</feature>
<evidence type="ECO:0000313" key="2">
    <source>
        <dbReference type="EMBL" id="KAE8928961.1"/>
    </source>
</evidence>
<dbReference type="Proteomes" id="UP000433483">
    <property type="component" value="Unassembled WGS sequence"/>
</dbReference>
<dbReference type="EMBL" id="QXGB01001577">
    <property type="protein sequence ID" value="KAE9188589.1"/>
    <property type="molecule type" value="Genomic_DNA"/>
</dbReference>
<protein>
    <submittedName>
        <fullName evidence="2">Uncharacterized protein</fullName>
    </submittedName>
</protein>
<evidence type="ECO:0000313" key="12">
    <source>
        <dbReference type="Proteomes" id="UP000440367"/>
    </source>
</evidence>
<evidence type="ECO:0000313" key="14">
    <source>
        <dbReference type="Proteomes" id="UP000441208"/>
    </source>
</evidence>
<sequence>MSALDVEWHRPVSADGPTPVQILIDWFTHNGVVYHASSHQREVLRPLCMELNARGVRCETDQVVDYVSYLQEAVHEAATTSQTLPEQLRPYQAQLQQLLFKDGCTVLLLQHKARNRPTSRLSWLKPSAIGGPSAMEVLVEWLRENYTAYAHSTRKGGKGRMLEQLVDVIKEAGHLDCAVNTVRSKIDVLQREVRGEKGRSTAYEQFGAVLEEIFTVGDGAEDQEPMKLEDEDEEGDDHEPRLPPIQSGGLYTGDGQLSLAEKIARSSPTGRLSWMKPPTSGGPCAMELLVEWLEDNYGSYTHSAKKGDKGRMLAKLLRQIQDNGHRGCTIHAIRVKIDSLQRQVEGKSRPSAAFEQYGESLRRVFAGKDSFERVTHKTISPRIVVEKREDGDSYKSDSEREGSEETTSSFLTTCDENPVSFVLEQADMNDIENRGVGNRNSHTFDSSPSHASNPFDSDVEDESIEPTQVSTRPMVMQERVEPMKGSASPKDMPERIEVTTMNGSPLMLQERIDLAKVNTRLEVLQPKVTPVNSPSTNEIVRIATLLRERHDLHQRGVPQDQIDKFLPLPDV</sequence>
<dbReference type="EMBL" id="QXGE01001512">
    <property type="protein sequence ID" value="KAE9291676.1"/>
    <property type="molecule type" value="Genomic_DNA"/>
</dbReference>
<dbReference type="EMBL" id="QXGD01001611">
    <property type="protein sequence ID" value="KAE9202471.1"/>
    <property type="molecule type" value="Genomic_DNA"/>
</dbReference>
<dbReference type="Proteomes" id="UP000441208">
    <property type="component" value="Unassembled WGS sequence"/>
</dbReference>
<dbReference type="Proteomes" id="UP000476176">
    <property type="component" value="Unassembled WGS sequence"/>
</dbReference>
<dbReference type="EMBL" id="QXGC01001536">
    <property type="protein sequence ID" value="KAE9200934.1"/>
    <property type="molecule type" value="Genomic_DNA"/>
</dbReference>